<dbReference type="GeneID" id="96082293"/>
<accession>A0ABR3V092</accession>
<protein>
    <submittedName>
        <fullName evidence="1">Uncharacterized protein</fullName>
    </submittedName>
</protein>
<dbReference type="Proteomes" id="UP001578633">
    <property type="component" value="Chromosome 1"/>
</dbReference>
<comment type="caution">
    <text evidence="1">The sequence shown here is derived from an EMBL/GenBank/DDBJ whole genome shotgun (WGS) entry which is preliminary data.</text>
</comment>
<sequence length="325" mass="37682">MSTKIVKADESVIIRPNTCYLFTPEFSISPMHALALSNIFSPIIQDLFVPREPKWRTSPLPPSICTQRGKRHYRSTHIPRYQGSKEVNMGAYYTTDPRGLLPGKSLETNRLEELYIKQNPSLYPQSGDLVLGRKAKCAKAASSSFSSPPVQRKPILGGGIVQEIGRILYDGRVMKDDFPAPFCDLPDHTFVQWVVRNMGLLAVGAWEAECEAMDVLWRTKEKKREETLQEEMAKERAVEDEIMKEDKKKVSAMDNVIVEMMMRLDAIQKRRIEKRKKKTNVVWMWRGMKKYLEEVTAVEEFDLQTTKYRLKRSHMAQFKRCFLRK</sequence>
<gene>
    <name evidence="1" type="ORF">ACET3X_001971</name>
</gene>
<proteinExistence type="predicted"/>
<dbReference type="EMBL" id="JBHGVX010000001">
    <property type="protein sequence ID" value="KAL1801629.1"/>
    <property type="molecule type" value="Genomic_DNA"/>
</dbReference>
<name>A0ABR3V092_9PLEO</name>
<reference evidence="1 2" key="1">
    <citation type="submission" date="2024-09" db="EMBL/GenBank/DDBJ databases">
        <title>T2T genomes of carrot and Alternaria dauci and their utility for understanding host-pathogen interaction during carrot leaf blight disease.</title>
        <authorList>
            <person name="Liu W."/>
            <person name="Xu S."/>
            <person name="Ou C."/>
            <person name="Liu X."/>
            <person name="Zhuang F."/>
            <person name="Deng X.W."/>
        </authorList>
    </citation>
    <scope>NUCLEOTIDE SEQUENCE [LARGE SCALE GENOMIC DNA]</scope>
    <source>
        <strain evidence="1 2">A2016</strain>
    </source>
</reference>
<evidence type="ECO:0000313" key="1">
    <source>
        <dbReference type="EMBL" id="KAL1801629.1"/>
    </source>
</evidence>
<organism evidence="1 2">
    <name type="scientific">Alternaria dauci</name>
    <dbReference type="NCBI Taxonomy" id="48095"/>
    <lineage>
        <taxon>Eukaryota</taxon>
        <taxon>Fungi</taxon>
        <taxon>Dikarya</taxon>
        <taxon>Ascomycota</taxon>
        <taxon>Pezizomycotina</taxon>
        <taxon>Dothideomycetes</taxon>
        <taxon>Pleosporomycetidae</taxon>
        <taxon>Pleosporales</taxon>
        <taxon>Pleosporineae</taxon>
        <taxon>Pleosporaceae</taxon>
        <taxon>Alternaria</taxon>
        <taxon>Alternaria sect. Porri</taxon>
    </lineage>
</organism>
<dbReference type="RefSeq" id="XP_069312213.1">
    <property type="nucleotide sequence ID" value="XM_069447321.1"/>
</dbReference>
<keyword evidence="2" id="KW-1185">Reference proteome</keyword>
<evidence type="ECO:0000313" key="2">
    <source>
        <dbReference type="Proteomes" id="UP001578633"/>
    </source>
</evidence>